<reference evidence="2" key="1">
    <citation type="journal article" date="2021" name="Proc. Natl. Acad. Sci. U.S.A.">
        <title>A Catalog of Tens of Thousands of Viruses from Human Metagenomes Reveals Hidden Associations with Chronic Diseases.</title>
        <authorList>
            <person name="Tisza M.J."/>
            <person name="Buck C.B."/>
        </authorList>
    </citation>
    <scope>NUCLEOTIDE SEQUENCE</scope>
    <source>
        <strain evidence="2">CtByu2</strain>
    </source>
</reference>
<evidence type="ECO:0000256" key="1">
    <source>
        <dbReference type="SAM" id="Phobius"/>
    </source>
</evidence>
<feature type="transmembrane region" description="Helical" evidence="1">
    <location>
        <begin position="21"/>
        <end position="39"/>
    </location>
</feature>
<accession>A0A8S5S9E5</accession>
<sequence>MGMWEFLHPLFLFMDSIRKLIRIYTPFIVTLCNLTYGVLFLKETLTDNEAFTLNVISGCSFSFVIYVWAASKHMCIWYKLNLLSMVLMLVDTVLYYVTDVIDRVLYSYIYVLLATAGLICFLAFWFTFVLFRNVVCNRKHSKVQEERQDLVP</sequence>
<keyword evidence="1" id="KW-0812">Transmembrane</keyword>
<protein>
    <submittedName>
        <fullName evidence="2">Uncharacterized protein</fullName>
    </submittedName>
</protein>
<organism evidence="2">
    <name type="scientific">Myoviridae sp. ctByu2</name>
    <dbReference type="NCBI Taxonomy" id="2827668"/>
    <lineage>
        <taxon>Viruses</taxon>
        <taxon>Duplodnaviria</taxon>
        <taxon>Heunggongvirae</taxon>
        <taxon>Uroviricota</taxon>
        <taxon>Caudoviricetes</taxon>
    </lineage>
</organism>
<name>A0A8S5S9E5_9CAUD</name>
<dbReference type="EMBL" id="BK032557">
    <property type="protein sequence ID" value="DAF47605.1"/>
    <property type="molecule type" value="Genomic_DNA"/>
</dbReference>
<keyword evidence="1" id="KW-0472">Membrane</keyword>
<feature type="transmembrane region" description="Helical" evidence="1">
    <location>
        <begin position="76"/>
        <end position="97"/>
    </location>
</feature>
<keyword evidence="1" id="KW-1133">Transmembrane helix</keyword>
<evidence type="ECO:0000313" key="2">
    <source>
        <dbReference type="EMBL" id="DAF47605.1"/>
    </source>
</evidence>
<feature type="transmembrane region" description="Helical" evidence="1">
    <location>
        <begin position="51"/>
        <end position="69"/>
    </location>
</feature>
<proteinExistence type="predicted"/>
<feature type="transmembrane region" description="Helical" evidence="1">
    <location>
        <begin position="109"/>
        <end position="131"/>
    </location>
</feature>